<evidence type="ECO:0000313" key="3">
    <source>
        <dbReference type="Proteomes" id="UP000220836"/>
    </source>
</evidence>
<accession>A0A238JTU7</accession>
<feature type="transmembrane region" description="Helical" evidence="1">
    <location>
        <begin position="25"/>
        <end position="48"/>
    </location>
</feature>
<keyword evidence="1" id="KW-0812">Transmembrane</keyword>
<dbReference type="AlphaFoldDB" id="A0A238JTU7"/>
<sequence>MEIAMAQLAKQDPTMQVPSRLVQRLLLSLFGCSTGVAALGIWIVSGVAADPVMLMIKLGVSLLMLIIGLSCLMLARE</sequence>
<name>A0A238JTU7_9RHOB</name>
<proteinExistence type="predicted"/>
<dbReference type="EMBL" id="FXYH01000001">
    <property type="protein sequence ID" value="SMX33617.1"/>
    <property type="molecule type" value="Genomic_DNA"/>
</dbReference>
<reference evidence="2 3" key="1">
    <citation type="submission" date="2017-05" db="EMBL/GenBank/DDBJ databases">
        <authorList>
            <person name="Song R."/>
            <person name="Chenine A.L."/>
            <person name="Ruprecht R.M."/>
        </authorList>
    </citation>
    <scope>NUCLEOTIDE SEQUENCE [LARGE SCALE GENOMIC DNA]</scope>
    <source>
        <strain evidence="2 3">CECT 8663</strain>
    </source>
</reference>
<keyword evidence="1" id="KW-0472">Membrane</keyword>
<keyword evidence="1" id="KW-1133">Transmembrane helix</keyword>
<protein>
    <submittedName>
        <fullName evidence="2">Uncharacterized protein</fullName>
    </submittedName>
</protein>
<evidence type="ECO:0000313" key="2">
    <source>
        <dbReference type="EMBL" id="SMX33617.1"/>
    </source>
</evidence>
<gene>
    <name evidence="2" type="ORF">PEV8663_00273</name>
</gene>
<dbReference type="Proteomes" id="UP000220836">
    <property type="component" value="Unassembled WGS sequence"/>
</dbReference>
<evidence type="ECO:0000256" key="1">
    <source>
        <dbReference type="SAM" id="Phobius"/>
    </source>
</evidence>
<organism evidence="2 3">
    <name type="scientific">Pelagimonas varians</name>
    <dbReference type="NCBI Taxonomy" id="696760"/>
    <lineage>
        <taxon>Bacteria</taxon>
        <taxon>Pseudomonadati</taxon>
        <taxon>Pseudomonadota</taxon>
        <taxon>Alphaproteobacteria</taxon>
        <taxon>Rhodobacterales</taxon>
        <taxon>Roseobacteraceae</taxon>
        <taxon>Pelagimonas</taxon>
    </lineage>
</organism>
<keyword evidence="3" id="KW-1185">Reference proteome</keyword>
<feature type="transmembrane region" description="Helical" evidence="1">
    <location>
        <begin position="54"/>
        <end position="75"/>
    </location>
</feature>